<dbReference type="EMBL" id="CP003021">
    <property type="protein sequence ID" value="AEM68722.1"/>
    <property type="molecule type" value="Genomic_DNA"/>
</dbReference>
<dbReference type="GO" id="GO:0015031">
    <property type="term" value="P:protein transport"/>
    <property type="evidence" value="ECO:0007669"/>
    <property type="project" value="UniProtKB-KW"/>
</dbReference>
<keyword evidence="6 10" id="KW-1133">Transmembrane helix</keyword>
<evidence type="ECO:0000313" key="12">
    <source>
        <dbReference type="EMBL" id="AEM68722.1"/>
    </source>
</evidence>
<organism evidence="12 13">
    <name type="scientific">Mycoplasma putrefaciens (strain ATCC 15718 / NCTC 10155 / C30 KS-1 / KS-1)</name>
    <dbReference type="NCBI Taxonomy" id="743965"/>
    <lineage>
        <taxon>Bacteria</taxon>
        <taxon>Bacillati</taxon>
        <taxon>Mycoplasmatota</taxon>
        <taxon>Mollicutes</taxon>
        <taxon>Mycoplasmataceae</taxon>
        <taxon>Mycoplasma</taxon>
    </lineage>
</organism>
<feature type="transmembrane region" description="Helical" evidence="10">
    <location>
        <begin position="573"/>
        <end position="595"/>
    </location>
</feature>
<dbReference type="SUPFAM" id="SSF82866">
    <property type="entry name" value="Multidrug efflux transporter AcrB transmembrane domain"/>
    <property type="match status" value="1"/>
</dbReference>
<feature type="transmembrane region" description="Helical" evidence="10">
    <location>
        <begin position="12"/>
        <end position="33"/>
    </location>
</feature>
<dbReference type="Pfam" id="PF02355">
    <property type="entry name" value="SecD_SecF_C"/>
    <property type="match status" value="2"/>
</dbReference>
<evidence type="ECO:0000256" key="3">
    <source>
        <dbReference type="ARBA" id="ARBA00022475"/>
    </source>
</evidence>
<feature type="transmembrane region" description="Helical" evidence="10">
    <location>
        <begin position="616"/>
        <end position="639"/>
    </location>
</feature>
<keyword evidence="5" id="KW-0653">Protein transport</keyword>
<feature type="transmembrane region" description="Helical" evidence="10">
    <location>
        <begin position="1271"/>
        <end position="1292"/>
    </location>
</feature>
<evidence type="ECO:0000256" key="9">
    <source>
        <dbReference type="SAM" id="Coils"/>
    </source>
</evidence>
<evidence type="ECO:0000313" key="13">
    <source>
        <dbReference type="Proteomes" id="UP000008907"/>
    </source>
</evidence>
<evidence type="ECO:0000256" key="6">
    <source>
        <dbReference type="ARBA" id="ARBA00022989"/>
    </source>
</evidence>
<dbReference type="InterPro" id="IPR022813">
    <property type="entry name" value="SecD/SecF_arch_bac"/>
</dbReference>
<keyword evidence="8 10" id="KW-0472">Membrane</keyword>
<dbReference type="Gene3D" id="1.20.1640.10">
    <property type="entry name" value="Multidrug efflux transporter AcrB transmembrane domain"/>
    <property type="match status" value="2"/>
</dbReference>
<reference evidence="12 13" key="1">
    <citation type="journal article" date="2011" name="J. Bacteriol.">
        <title>Genome Sequence of Mycoplasma putrefaciens Type Strain KS1.</title>
        <authorList>
            <person name="Calcutt M.J."/>
            <person name="Foecking M.F."/>
        </authorList>
    </citation>
    <scope>NUCLEOTIDE SEQUENCE [LARGE SCALE GENOMIC DNA]</scope>
    <source>
        <strain evidence="13">ATCC 15718 / NCTC 10155 / C30 KS-1 / KS-1</strain>
    </source>
</reference>
<feature type="transmembrane region" description="Helical" evidence="10">
    <location>
        <begin position="545"/>
        <end position="567"/>
    </location>
</feature>
<feature type="transmembrane region" description="Helical" evidence="10">
    <location>
        <begin position="1059"/>
        <end position="1076"/>
    </location>
</feature>
<feature type="transmembrane region" description="Helical" evidence="10">
    <location>
        <begin position="829"/>
        <end position="849"/>
    </location>
</feature>
<dbReference type="InterPro" id="IPR048634">
    <property type="entry name" value="SecD_SecF_C"/>
</dbReference>
<evidence type="ECO:0000259" key="11">
    <source>
        <dbReference type="Pfam" id="PF02355"/>
    </source>
</evidence>
<feature type="coiled-coil region" evidence="9">
    <location>
        <begin position="1213"/>
        <end position="1240"/>
    </location>
</feature>
<feature type="transmembrane region" description="Helical" evidence="10">
    <location>
        <begin position="1083"/>
        <end position="1106"/>
    </location>
</feature>
<sequence length="1352" mass="152695">MKVKLASFKKSARLFSIVLIILALISGIIVSSYKVSKDTSLGSKFTGGYQALVGVFDKTKNADQQNDLPTGDSVKAAETLKRKLSPFGDNTIEIEQAGSSRVLVKAPANKYNNSQEIFKNAIERLGGLFILNKDFKDIFFDKDIMSKAGAGEVFNSNDSQKPIKDKLTVDKFLGKVEAEAVQAADVATKNAPFVTFQLSGNYLETLIKPSDKNSASTDSTMTMITSMGSVLTSLRNYFQFANPNSENEINDFLESYLKNILQPVQTWISSHQNEQKTNNALIDFFAIQYQTRNNTKDWVTTKASLVGSDINKWWQSGSTGKIENVDDLKHVIFGLGGKTTKPFENYKFNFINSANKYLYDSNSEAKDFNKDEKDGEGRYFSGIRATEGIPSLQAQTNLGSYYEITNNIISVMMKEILFKDSTIDKDHIVNRNLKQEVFRNEILLKQTQINSQDTRILSNRPSIVTNVKDKNNKKLYIPVHNYTMAKEIESDISQTALGFTFKVLSVEEYHQEINSIMLYSTLVVLLILCVLIMIFMLFSYRLLGLFAIILAAISASLTLLLPIIFSISVGPGIFAVIFICVGLVLDTSIIYFEAFKKNIYLEKRSPEASFKISNKDTLTILLDASFIILIPTILLFIFGTGSLKGLATIGVISTLFVIVFGILGLRLLTWLTIKDKTFIKHPWLLPLNTQTNSESNIINDFKLSYYAFKIENINAKTKLTSKDLAKLKQAKDKYDFYKQREAEIIQAKKAKQLAKDSQKIIKLNTKIEKLNKSLDTRSSFSAYKKSRIKDLNTNRDFILAKLNTQTSKEELDNLKNKTNQRKIFNINKIFAIFFVIFVILGIGLGFSIGPNYDASFGNSYSITMYGNQIRDIYSNLDANFNAYLSKTDPNDPNRVNEIKAMGTFLKTRKASLDAFKKNEFNKEYSALSVQDQNQWAAFVVSEIFKSIVDNKYLKLWNSNVRVGGVLGANVQVEHGSNFKDVKTSAESATDLAWISFRITNSKDQAIINVFEKLFYSFWKGNADPDVAASKYNHSNNTSDQGIINLINTPYTSFGQIKEMGIVFGITLIALAVYMIIRFKWTYFVALALSVIVTMLLTTSLVVVLRVPVGIEILSAIIAVLSFTIITSILILGKGKSIMKSKSLEAFSVIFEKEVDSSLELKTIKRQTKQELSNLKKEFKASLAVETAQRAEQKNVQKHLWWFKQTQKFNLIFNKKQNQAYKEYKLKRKELKSAIKNQRATVKHKLDTFVSSNVFLKEIFINIFKFGINRTLLVTSIYIIFALIISLLMPPIIGMGITIIIGILISTLVSLLIALPIWILLERKRIIYILGYKRFVQNYKVSQEEQIIVGIND</sequence>
<evidence type="ECO:0000256" key="10">
    <source>
        <dbReference type="SAM" id="Phobius"/>
    </source>
</evidence>
<evidence type="ECO:0000256" key="2">
    <source>
        <dbReference type="ARBA" id="ARBA00022448"/>
    </source>
</evidence>
<proteinExistence type="predicted"/>
<feature type="transmembrane region" description="Helical" evidence="10">
    <location>
        <begin position="516"/>
        <end position="538"/>
    </location>
</feature>
<dbReference type="RefSeq" id="WP_014035078.1">
    <property type="nucleotide sequence ID" value="NC_015946.1"/>
</dbReference>
<feature type="transmembrane region" description="Helical" evidence="10">
    <location>
        <begin position="1112"/>
        <end position="1132"/>
    </location>
</feature>
<keyword evidence="4 10" id="KW-0812">Transmembrane</keyword>
<dbReference type="Proteomes" id="UP000008907">
    <property type="component" value="Chromosome"/>
</dbReference>
<keyword evidence="9" id="KW-0175">Coiled coil</keyword>
<dbReference type="GO" id="GO:0005886">
    <property type="term" value="C:plasma membrane"/>
    <property type="evidence" value="ECO:0007669"/>
    <property type="project" value="UniProtKB-SubCell"/>
</dbReference>
<feature type="domain" description="Protein export membrane protein SecD/SecF C-terminal" evidence="11">
    <location>
        <begin position="1061"/>
        <end position="1158"/>
    </location>
</feature>
<protein>
    <recommendedName>
        <fullName evidence="11">Protein export membrane protein SecD/SecF C-terminal domain-containing protein</fullName>
    </recommendedName>
</protein>
<comment type="subcellular location">
    <subcellularLocation>
        <location evidence="1">Cell membrane</location>
        <topology evidence="1">Multi-pass membrane protein</topology>
    </subcellularLocation>
</comment>
<dbReference type="NCBIfam" id="NF037998">
    <property type="entry name" value="RND_1"/>
    <property type="match status" value="1"/>
</dbReference>
<dbReference type="KEGG" id="mpf:MPUT_0344"/>
<dbReference type="PANTHER" id="PTHR30081">
    <property type="entry name" value="PROTEIN-EXPORT MEMBRANE PROTEIN SEC"/>
    <property type="match status" value="1"/>
</dbReference>
<keyword evidence="7" id="KW-0811">Translocation</keyword>
<accession>A0A7U3ZSH2</accession>
<keyword evidence="3" id="KW-1003">Cell membrane</keyword>
<evidence type="ECO:0000256" key="7">
    <source>
        <dbReference type="ARBA" id="ARBA00023010"/>
    </source>
</evidence>
<evidence type="ECO:0000256" key="4">
    <source>
        <dbReference type="ARBA" id="ARBA00022692"/>
    </source>
</evidence>
<feature type="transmembrane region" description="Helical" evidence="10">
    <location>
        <begin position="645"/>
        <end position="668"/>
    </location>
</feature>
<feature type="transmembrane region" description="Helical" evidence="10">
    <location>
        <begin position="1298"/>
        <end position="1320"/>
    </location>
</feature>
<gene>
    <name evidence="12" type="ordered locus">MPUT_0344</name>
</gene>
<evidence type="ECO:0000256" key="8">
    <source>
        <dbReference type="ARBA" id="ARBA00023136"/>
    </source>
</evidence>
<name>A0A7U3ZSH2_MYCPK</name>
<evidence type="ECO:0000256" key="5">
    <source>
        <dbReference type="ARBA" id="ARBA00022927"/>
    </source>
</evidence>
<feature type="domain" description="Protein export membrane protein SecD/SecF C-terminal" evidence="11">
    <location>
        <begin position="512"/>
        <end position="655"/>
    </location>
</feature>
<evidence type="ECO:0000256" key="1">
    <source>
        <dbReference type="ARBA" id="ARBA00004651"/>
    </source>
</evidence>
<keyword evidence="2" id="KW-0813">Transport</keyword>